<keyword evidence="2" id="KW-1185">Reference proteome</keyword>
<dbReference type="AlphaFoldDB" id="A0A183HAL3"/>
<evidence type="ECO:0000313" key="2">
    <source>
        <dbReference type="Proteomes" id="UP000267606"/>
    </source>
</evidence>
<dbReference type="WBParaSite" id="OFLC_0000452401-mRNA-1">
    <property type="protein sequence ID" value="OFLC_0000452401-mRNA-1"/>
    <property type="gene ID" value="OFLC_0000452401"/>
</dbReference>
<proteinExistence type="predicted"/>
<reference evidence="1 2" key="2">
    <citation type="submission" date="2018-11" db="EMBL/GenBank/DDBJ databases">
        <authorList>
            <consortium name="Pathogen Informatics"/>
        </authorList>
    </citation>
    <scope>NUCLEOTIDE SEQUENCE [LARGE SCALE GENOMIC DNA]</scope>
</reference>
<dbReference type="Proteomes" id="UP000267606">
    <property type="component" value="Unassembled WGS sequence"/>
</dbReference>
<reference evidence="3" key="1">
    <citation type="submission" date="2016-06" db="UniProtKB">
        <authorList>
            <consortium name="WormBaseParasite"/>
        </authorList>
    </citation>
    <scope>IDENTIFICATION</scope>
</reference>
<evidence type="ECO:0000313" key="3">
    <source>
        <dbReference type="WBParaSite" id="OFLC_0000452401-mRNA-1"/>
    </source>
</evidence>
<sequence length="60" mass="6637">MNNGDFLHLEIQNIKRQNDWGGEKGFCATIRTITASNPCVIVGGAREEEGKKVIDMTKSD</sequence>
<name>A0A183HAL3_9BILA</name>
<accession>A0A183HAL3</accession>
<gene>
    <name evidence="1" type="ORF">OFLC_LOCUS4526</name>
</gene>
<protein>
    <submittedName>
        <fullName evidence="3">AlbA_2 domain-containing protein</fullName>
    </submittedName>
</protein>
<organism evidence="3">
    <name type="scientific">Onchocerca flexuosa</name>
    <dbReference type="NCBI Taxonomy" id="387005"/>
    <lineage>
        <taxon>Eukaryota</taxon>
        <taxon>Metazoa</taxon>
        <taxon>Ecdysozoa</taxon>
        <taxon>Nematoda</taxon>
        <taxon>Chromadorea</taxon>
        <taxon>Rhabditida</taxon>
        <taxon>Spirurina</taxon>
        <taxon>Spiruromorpha</taxon>
        <taxon>Filarioidea</taxon>
        <taxon>Onchocercidae</taxon>
        <taxon>Onchocerca</taxon>
    </lineage>
</organism>
<evidence type="ECO:0000313" key="1">
    <source>
        <dbReference type="EMBL" id="VDO40232.1"/>
    </source>
</evidence>
<dbReference type="EMBL" id="UZAJ01003469">
    <property type="protein sequence ID" value="VDO40232.1"/>
    <property type="molecule type" value="Genomic_DNA"/>
</dbReference>